<dbReference type="SUPFAM" id="SSF49373">
    <property type="entry name" value="Invasin/intimin cell-adhesion fragments"/>
    <property type="match status" value="1"/>
</dbReference>
<dbReference type="Pfam" id="PF02368">
    <property type="entry name" value="Big_2"/>
    <property type="match status" value="1"/>
</dbReference>
<dbReference type="SMART" id="SM00635">
    <property type="entry name" value="BID_2"/>
    <property type="match status" value="1"/>
</dbReference>
<evidence type="ECO:0000259" key="2">
    <source>
        <dbReference type="SMART" id="SM00635"/>
    </source>
</evidence>
<dbReference type="PANTHER" id="PTHR43264:SF1">
    <property type="entry name" value="INOSINE_URIDINE-PREFERRING NUCLEOSIDE HYDROLASE DOMAIN-CONTAINING PROTEIN"/>
    <property type="match status" value="1"/>
</dbReference>
<reference evidence="3 4" key="1">
    <citation type="submission" date="2019-02" db="EMBL/GenBank/DDBJ databases">
        <title>Deep-cultivation of Planctomycetes and their phenomic and genomic characterization uncovers novel biology.</title>
        <authorList>
            <person name="Wiegand S."/>
            <person name="Jogler M."/>
            <person name="Boedeker C."/>
            <person name="Pinto D."/>
            <person name="Vollmers J."/>
            <person name="Rivas-Marin E."/>
            <person name="Kohn T."/>
            <person name="Peeters S.H."/>
            <person name="Heuer A."/>
            <person name="Rast P."/>
            <person name="Oberbeckmann S."/>
            <person name="Bunk B."/>
            <person name="Jeske O."/>
            <person name="Meyerdierks A."/>
            <person name="Storesund J.E."/>
            <person name="Kallscheuer N."/>
            <person name="Luecker S."/>
            <person name="Lage O.M."/>
            <person name="Pohl T."/>
            <person name="Merkel B.J."/>
            <person name="Hornburger P."/>
            <person name="Mueller R.-W."/>
            <person name="Bruemmer F."/>
            <person name="Labrenz M."/>
            <person name="Spormann A.M."/>
            <person name="Op den Camp H."/>
            <person name="Overmann J."/>
            <person name="Amann R."/>
            <person name="Jetten M.S.M."/>
            <person name="Mascher T."/>
            <person name="Medema M.H."/>
            <person name="Devos D.P."/>
            <person name="Kaster A.-K."/>
            <person name="Ovreas L."/>
            <person name="Rohde M."/>
            <person name="Galperin M.Y."/>
            <person name="Jogler C."/>
        </authorList>
    </citation>
    <scope>NUCLEOTIDE SEQUENCE [LARGE SCALE GENOMIC DNA]</scope>
    <source>
        <strain evidence="3 4">ETA_A8</strain>
    </source>
</reference>
<dbReference type="EMBL" id="CP036274">
    <property type="protein sequence ID" value="QDU26535.1"/>
    <property type="molecule type" value="Genomic_DNA"/>
</dbReference>
<gene>
    <name evidence="3" type="ORF">ETAA8_16140</name>
</gene>
<dbReference type="AlphaFoldDB" id="A0A517Y8K3"/>
<keyword evidence="1" id="KW-0732">Signal</keyword>
<dbReference type="Gene3D" id="3.90.245.10">
    <property type="entry name" value="Ribonucleoside hydrolase-like"/>
    <property type="match status" value="1"/>
</dbReference>
<feature type="chain" id="PRO_5022188479" evidence="1">
    <location>
        <begin position="22"/>
        <end position="763"/>
    </location>
</feature>
<sequence precursor="true">MLMKSLFGLLLWSTIVLVGHALPEAGQAAEPPLKIIFDTDVDHDCDDIGALFMLHGAVERGQAHLLATMGCTSSVAIAPCLDAINTWFGRPEIPVGTLKDESFLDHKGFANEIIRHYPHKHASGQDYPDAVTLYRQTLAKQPDATVVVLAVGPLRNLANLLKSRPDEASPLDGPALIAKKVKRLEIMGGTYPPMANTKEGEWNFKQDPAAAGLVCSTWPTPVVFNGEGGSTNSGRRVTYEMPEHNPLTMAYRLYPGVGFAGDRLSWDSVSALVALRGAEPWYKVVSGGTNVTDPVTGINVWQSKEDRQHSFLVLKARKPEIETAIEDMQTRGKGRPKNLKFDINYYADSGMCQITFQGQRDKQGQWQDQAAESWIQYQHADGRKRLVTSYAVVCNDQQRLPRALELLGSNDGGASWTRLDLQAKPGFSAETHRREFTIAQPAKWNAFRLQVTADDKAGIRIESIELLEAIDCRPGVAVASLVLDQKQLSVPADGRATLNATIAPLHAFEREITWVSSDANVAEVKQIGEQTAMVVGKRPGVCTLTATINNLQQTCAVTVRPSTLPKGWRFDELNSPPIPGSIVIAGDKFMLTGCGHAMTSWWERVRDQGAFVSQAVKGDVTIAAQLNKLAPNVGGPTYQWDNRPPSVAGLMIRESLTEKCGRFFLVQVEASGNLVCRWRNKTGDQDDNQKEVLGKVTLPLYLRLTQSDGHVHVFTSVDGKIWDEPKMTHAATFDDRSRIGIFTCSGNTFATTTAVFDKVHVSK</sequence>
<dbReference type="Pfam" id="PF01156">
    <property type="entry name" value="IU_nuc_hydro"/>
    <property type="match status" value="1"/>
</dbReference>
<keyword evidence="4" id="KW-1185">Reference proteome</keyword>
<dbReference type="Gene3D" id="2.60.120.200">
    <property type="match status" value="1"/>
</dbReference>
<evidence type="ECO:0000313" key="4">
    <source>
        <dbReference type="Proteomes" id="UP000315017"/>
    </source>
</evidence>
<dbReference type="InterPro" id="IPR036452">
    <property type="entry name" value="Ribo_hydro-like"/>
</dbReference>
<dbReference type="InterPro" id="IPR001910">
    <property type="entry name" value="Inosine/uridine_hydrolase_dom"/>
</dbReference>
<dbReference type="GO" id="GO:0016799">
    <property type="term" value="F:hydrolase activity, hydrolyzing N-glycosyl compounds"/>
    <property type="evidence" value="ECO:0007669"/>
    <property type="project" value="InterPro"/>
</dbReference>
<feature type="signal peptide" evidence="1">
    <location>
        <begin position="1"/>
        <end position="21"/>
    </location>
</feature>
<organism evidence="3 4">
    <name type="scientific">Anatilimnocola aggregata</name>
    <dbReference type="NCBI Taxonomy" id="2528021"/>
    <lineage>
        <taxon>Bacteria</taxon>
        <taxon>Pseudomonadati</taxon>
        <taxon>Planctomycetota</taxon>
        <taxon>Planctomycetia</taxon>
        <taxon>Pirellulales</taxon>
        <taxon>Pirellulaceae</taxon>
        <taxon>Anatilimnocola</taxon>
    </lineage>
</organism>
<evidence type="ECO:0000313" key="3">
    <source>
        <dbReference type="EMBL" id="QDU26535.1"/>
    </source>
</evidence>
<accession>A0A517Y8K3</accession>
<proteinExistence type="predicted"/>
<evidence type="ECO:0000256" key="1">
    <source>
        <dbReference type="SAM" id="SignalP"/>
    </source>
</evidence>
<protein>
    <submittedName>
        <fullName evidence="3">Ribonucleoside hydrolase RihC</fullName>
    </submittedName>
</protein>
<dbReference type="PANTHER" id="PTHR43264">
    <property type="match status" value="1"/>
</dbReference>
<keyword evidence="3" id="KW-0378">Hydrolase</keyword>
<dbReference type="KEGG" id="aagg:ETAA8_16140"/>
<name>A0A517Y8K3_9BACT</name>
<dbReference type="InterPro" id="IPR008964">
    <property type="entry name" value="Invasin/intimin_cell_adhesion"/>
</dbReference>
<dbReference type="Proteomes" id="UP000315017">
    <property type="component" value="Chromosome"/>
</dbReference>
<feature type="domain" description="BIG2" evidence="2">
    <location>
        <begin position="477"/>
        <end position="558"/>
    </location>
</feature>
<dbReference type="Gene3D" id="2.60.40.1080">
    <property type="match status" value="1"/>
</dbReference>
<dbReference type="SUPFAM" id="SSF53590">
    <property type="entry name" value="Nucleoside hydrolase"/>
    <property type="match status" value="1"/>
</dbReference>
<dbReference type="InterPro" id="IPR003343">
    <property type="entry name" value="Big_2"/>
</dbReference>